<organism evidence="1 2">
    <name type="scientific">Antarcticirhabdus aurantiaca</name>
    <dbReference type="NCBI Taxonomy" id="2606717"/>
    <lineage>
        <taxon>Bacteria</taxon>
        <taxon>Pseudomonadati</taxon>
        <taxon>Pseudomonadota</taxon>
        <taxon>Alphaproteobacteria</taxon>
        <taxon>Hyphomicrobiales</taxon>
        <taxon>Aurantimonadaceae</taxon>
        <taxon>Antarcticirhabdus</taxon>
    </lineage>
</organism>
<protein>
    <submittedName>
        <fullName evidence="1">TRAP transporter substrate-binding protein</fullName>
    </submittedName>
</protein>
<gene>
    <name evidence="1" type="ORF">OXU80_25035</name>
</gene>
<dbReference type="Proteomes" id="UP001163223">
    <property type="component" value="Chromosome"/>
</dbReference>
<sequence length="306" mass="32242">MAQTVIRMGGYQGEASVHTRAGRRLAAVLDEATNGAARLELVPDVTALGRPATDLFAMVEGDELDLCYFAASYLAHRVPDLAGFDLPFQVRDRTAVNAALDGALGAALAARVAARTGFALVAAWDNGFRHFTNAHRPLVAPADCRSLRIRTMDSALHQVGFAALGFEPVYIDVKDYPAAVRSGAVDAQENPLTNTVNFGVQAVHPHLTLSGHFFGLTLVLANRAWLEALPLAIRAGLEAALIDATAAQRSFAVEADRSCRAVIEAAGVSIVEADGFDRAAFEAATAGVVSAAAASLDPEILRLLRA</sequence>
<dbReference type="EMBL" id="CP113520">
    <property type="protein sequence ID" value="WAJ28053.1"/>
    <property type="molecule type" value="Genomic_DNA"/>
</dbReference>
<evidence type="ECO:0000313" key="2">
    <source>
        <dbReference type="Proteomes" id="UP001163223"/>
    </source>
</evidence>
<keyword evidence="2" id="KW-1185">Reference proteome</keyword>
<accession>A0ACD4NMG3</accession>
<name>A0ACD4NMG3_9HYPH</name>
<reference evidence="1" key="1">
    <citation type="submission" date="2022-11" db="EMBL/GenBank/DDBJ databases">
        <title>beta-Carotene-producing bacterium, Jeongeuplla avenae sp. nov., alleviates the salt stress of Arabidopsis seedlings.</title>
        <authorList>
            <person name="Jiang L."/>
            <person name="Lee J."/>
        </authorList>
    </citation>
    <scope>NUCLEOTIDE SEQUENCE</scope>
    <source>
        <strain evidence="1">DY_R2A_6</strain>
    </source>
</reference>
<proteinExistence type="predicted"/>
<evidence type="ECO:0000313" key="1">
    <source>
        <dbReference type="EMBL" id="WAJ28053.1"/>
    </source>
</evidence>